<dbReference type="AlphaFoldDB" id="M2QWD5"/>
<feature type="transmembrane region" description="Helical" evidence="1">
    <location>
        <begin position="107"/>
        <end position="129"/>
    </location>
</feature>
<name>M2QWD5_CERS8</name>
<keyword evidence="3" id="KW-1185">Reference proteome</keyword>
<keyword evidence="1" id="KW-0472">Membrane</keyword>
<accession>M2QWD5</accession>
<protein>
    <submittedName>
        <fullName evidence="2">Uncharacterized protein</fullName>
    </submittedName>
</protein>
<reference evidence="2 3" key="1">
    <citation type="journal article" date="2012" name="Proc. Natl. Acad. Sci. U.S.A.">
        <title>Comparative genomics of Ceriporiopsis subvermispora and Phanerochaete chrysosporium provide insight into selective ligninolysis.</title>
        <authorList>
            <person name="Fernandez-Fueyo E."/>
            <person name="Ruiz-Duenas F.J."/>
            <person name="Ferreira P."/>
            <person name="Floudas D."/>
            <person name="Hibbett D.S."/>
            <person name="Canessa P."/>
            <person name="Larrondo L.F."/>
            <person name="James T.Y."/>
            <person name="Seelenfreund D."/>
            <person name="Lobos S."/>
            <person name="Polanco R."/>
            <person name="Tello M."/>
            <person name="Honda Y."/>
            <person name="Watanabe T."/>
            <person name="Watanabe T."/>
            <person name="Ryu J.S."/>
            <person name="Kubicek C.P."/>
            <person name="Schmoll M."/>
            <person name="Gaskell J."/>
            <person name="Hammel K.E."/>
            <person name="St John F.J."/>
            <person name="Vanden Wymelenberg A."/>
            <person name="Sabat G."/>
            <person name="Splinter BonDurant S."/>
            <person name="Syed K."/>
            <person name="Yadav J.S."/>
            <person name="Doddapaneni H."/>
            <person name="Subramanian V."/>
            <person name="Lavin J.L."/>
            <person name="Oguiza J.A."/>
            <person name="Perez G."/>
            <person name="Pisabarro A.G."/>
            <person name="Ramirez L."/>
            <person name="Santoyo F."/>
            <person name="Master E."/>
            <person name="Coutinho P.M."/>
            <person name="Henrissat B."/>
            <person name="Lombard V."/>
            <person name="Magnuson J.K."/>
            <person name="Kuees U."/>
            <person name="Hori C."/>
            <person name="Igarashi K."/>
            <person name="Samejima M."/>
            <person name="Held B.W."/>
            <person name="Barry K.W."/>
            <person name="LaButti K.M."/>
            <person name="Lapidus A."/>
            <person name="Lindquist E.A."/>
            <person name="Lucas S.M."/>
            <person name="Riley R."/>
            <person name="Salamov A.A."/>
            <person name="Hoffmeister D."/>
            <person name="Schwenk D."/>
            <person name="Hadar Y."/>
            <person name="Yarden O."/>
            <person name="de Vries R.P."/>
            <person name="Wiebenga A."/>
            <person name="Stenlid J."/>
            <person name="Eastwood D."/>
            <person name="Grigoriev I.V."/>
            <person name="Berka R.M."/>
            <person name="Blanchette R.A."/>
            <person name="Kersten P."/>
            <person name="Martinez A.T."/>
            <person name="Vicuna R."/>
            <person name="Cullen D."/>
        </authorList>
    </citation>
    <scope>NUCLEOTIDE SEQUENCE [LARGE SCALE GENOMIC DNA]</scope>
    <source>
        <strain evidence="2 3">B</strain>
    </source>
</reference>
<sequence length="212" mass="23504">MVLSSPHTVSLFAFRVWKLGRNLYITAAVYGLDLRYRRAHLDDFEKFTQISVSRQHSPATRSPLNCLPKYIFYIAVSAAILADAMIASSQVVILWKMRTTFKSIMAVACLVTYVSMPDTFIYVAIYHIVSGSTYNARSQLRSVREEGQALDVAIHGQGNSLTRSMRHIACTDGTVRTRNERTIEISVVTATDTKVDPVVGISSFDDASSLSG</sequence>
<dbReference type="EMBL" id="KB445798">
    <property type="protein sequence ID" value="EMD36415.1"/>
    <property type="molecule type" value="Genomic_DNA"/>
</dbReference>
<proteinExistence type="predicted"/>
<keyword evidence="1" id="KW-1133">Transmembrane helix</keyword>
<gene>
    <name evidence="2" type="ORF">CERSUDRAFT_74391</name>
</gene>
<dbReference type="HOGENOM" id="CLU_1299554_0_0_1"/>
<dbReference type="Proteomes" id="UP000016930">
    <property type="component" value="Unassembled WGS sequence"/>
</dbReference>
<evidence type="ECO:0000313" key="2">
    <source>
        <dbReference type="EMBL" id="EMD36415.1"/>
    </source>
</evidence>
<evidence type="ECO:0000256" key="1">
    <source>
        <dbReference type="SAM" id="Phobius"/>
    </source>
</evidence>
<keyword evidence="1" id="KW-0812">Transmembrane</keyword>
<evidence type="ECO:0000313" key="3">
    <source>
        <dbReference type="Proteomes" id="UP000016930"/>
    </source>
</evidence>
<organism evidence="2 3">
    <name type="scientific">Ceriporiopsis subvermispora (strain B)</name>
    <name type="common">White-rot fungus</name>
    <name type="synonym">Gelatoporia subvermispora</name>
    <dbReference type="NCBI Taxonomy" id="914234"/>
    <lineage>
        <taxon>Eukaryota</taxon>
        <taxon>Fungi</taxon>
        <taxon>Dikarya</taxon>
        <taxon>Basidiomycota</taxon>
        <taxon>Agaricomycotina</taxon>
        <taxon>Agaricomycetes</taxon>
        <taxon>Polyporales</taxon>
        <taxon>Gelatoporiaceae</taxon>
        <taxon>Gelatoporia</taxon>
    </lineage>
</organism>
<feature type="transmembrane region" description="Helical" evidence="1">
    <location>
        <begin position="70"/>
        <end position="95"/>
    </location>
</feature>